<protein>
    <submittedName>
        <fullName evidence="1">Uncharacterized protein</fullName>
    </submittedName>
</protein>
<proteinExistence type="predicted"/>
<dbReference type="EMBL" id="JAKLJA010000013">
    <property type="protein sequence ID" value="MCG5075137.1"/>
    <property type="molecule type" value="Genomic_DNA"/>
</dbReference>
<reference evidence="1" key="1">
    <citation type="submission" date="2022-01" db="EMBL/GenBank/DDBJ databases">
        <title>Genome sequence and assembly of Parabukholderia sp. RG36.</title>
        <authorList>
            <person name="Chhetri G."/>
        </authorList>
    </citation>
    <scope>NUCLEOTIDE SEQUENCE</scope>
    <source>
        <strain evidence="1">RG36</strain>
    </source>
</reference>
<gene>
    <name evidence="1" type="ORF">L5014_17500</name>
</gene>
<organism evidence="1 2">
    <name type="scientific">Paraburkholderia tagetis</name>
    <dbReference type="NCBI Taxonomy" id="2913261"/>
    <lineage>
        <taxon>Bacteria</taxon>
        <taxon>Pseudomonadati</taxon>
        <taxon>Pseudomonadota</taxon>
        <taxon>Betaproteobacteria</taxon>
        <taxon>Burkholderiales</taxon>
        <taxon>Burkholderiaceae</taxon>
        <taxon>Paraburkholderia</taxon>
    </lineage>
</organism>
<name>A0A9X1RSL9_9BURK</name>
<evidence type="ECO:0000313" key="1">
    <source>
        <dbReference type="EMBL" id="MCG5075137.1"/>
    </source>
</evidence>
<evidence type="ECO:0000313" key="2">
    <source>
        <dbReference type="Proteomes" id="UP001139308"/>
    </source>
</evidence>
<comment type="caution">
    <text evidence="1">The sequence shown here is derived from an EMBL/GenBank/DDBJ whole genome shotgun (WGS) entry which is preliminary data.</text>
</comment>
<dbReference type="AlphaFoldDB" id="A0A9X1RSL9"/>
<dbReference type="Proteomes" id="UP001139308">
    <property type="component" value="Unassembled WGS sequence"/>
</dbReference>
<keyword evidence="2" id="KW-1185">Reference proteome</keyword>
<sequence>MNGIPMFIVALLALIVAMHRGVTRRADASLRAQFDAQGQGSEVARQLMRDSGYSV</sequence>
<dbReference type="RefSeq" id="WP_238464992.1">
    <property type="nucleotide sequence ID" value="NZ_JAKLJA010000013.1"/>
</dbReference>
<accession>A0A9X1RSL9</accession>